<feature type="compositionally biased region" description="Polar residues" evidence="9">
    <location>
        <begin position="374"/>
        <end position="383"/>
    </location>
</feature>
<organism evidence="11 12">
    <name type="scientific">Adineta ricciae</name>
    <name type="common">Rotifer</name>
    <dbReference type="NCBI Taxonomy" id="249248"/>
    <lineage>
        <taxon>Eukaryota</taxon>
        <taxon>Metazoa</taxon>
        <taxon>Spiralia</taxon>
        <taxon>Gnathifera</taxon>
        <taxon>Rotifera</taxon>
        <taxon>Eurotatoria</taxon>
        <taxon>Bdelloidea</taxon>
        <taxon>Adinetida</taxon>
        <taxon>Adinetidae</taxon>
        <taxon>Adineta</taxon>
    </lineage>
</organism>
<evidence type="ECO:0000256" key="7">
    <source>
        <dbReference type="ARBA" id="ARBA00023212"/>
    </source>
</evidence>
<feature type="compositionally biased region" description="Low complexity" evidence="9">
    <location>
        <begin position="186"/>
        <end position="220"/>
    </location>
</feature>
<dbReference type="InterPro" id="IPR000697">
    <property type="entry name" value="WH1/EVH1_dom"/>
</dbReference>
<feature type="domain" description="WH1" evidence="10">
    <location>
        <begin position="3"/>
        <end position="115"/>
    </location>
</feature>
<evidence type="ECO:0000256" key="4">
    <source>
        <dbReference type="ARBA" id="ARBA00022490"/>
    </source>
</evidence>
<dbReference type="EMBL" id="CAJNOR010000610">
    <property type="protein sequence ID" value="CAF0961533.1"/>
    <property type="molecule type" value="Genomic_DNA"/>
</dbReference>
<dbReference type="GO" id="GO:0017124">
    <property type="term" value="F:SH3 domain binding"/>
    <property type="evidence" value="ECO:0007669"/>
    <property type="project" value="UniProtKB-KW"/>
</dbReference>
<comment type="caution">
    <text evidence="11">The sequence shown here is derived from an EMBL/GenBank/DDBJ whole genome shotgun (WGS) entry which is preliminary data.</text>
</comment>
<dbReference type="GO" id="GO:0030027">
    <property type="term" value="C:lamellipodium"/>
    <property type="evidence" value="ECO:0007669"/>
    <property type="project" value="UniProtKB-SubCell"/>
</dbReference>
<dbReference type="Proteomes" id="UP000663828">
    <property type="component" value="Unassembled WGS sequence"/>
</dbReference>
<evidence type="ECO:0000256" key="6">
    <source>
        <dbReference type="ARBA" id="ARBA00023203"/>
    </source>
</evidence>
<evidence type="ECO:0000313" key="12">
    <source>
        <dbReference type="Proteomes" id="UP000663828"/>
    </source>
</evidence>
<keyword evidence="4" id="KW-0963">Cytoplasm</keyword>
<evidence type="ECO:0000256" key="9">
    <source>
        <dbReference type="SAM" id="MobiDB-lite"/>
    </source>
</evidence>
<gene>
    <name evidence="11" type="ORF">XAT740_LOCUS11205</name>
</gene>
<keyword evidence="6" id="KW-0009">Actin-binding</keyword>
<dbReference type="GO" id="GO:0003779">
    <property type="term" value="F:actin binding"/>
    <property type="evidence" value="ECO:0007669"/>
    <property type="project" value="UniProtKB-KW"/>
</dbReference>
<evidence type="ECO:0000256" key="3">
    <source>
        <dbReference type="ARBA" id="ARBA00009785"/>
    </source>
</evidence>
<feature type="compositionally biased region" description="Polar residues" evidence="9">
    <location>
        <begin position="155"/>
        <end position="185"/>
    </location>
</feature>
<dbReference type="GO" id="GO:0005737">
    <property type="term" value="C:cytoplasm"/>
    <property type="evidence" value="ECO:0007669"/>
    <property type="project" value="UniProtKB-ARBA"/>
</dbReference>
<evidence type="ECO:0000256" key="8">
    <source>
        <dbReference type="ARBA" id="ARBA00023273"/>
    </source>
</evidence>
<keyword evidence="12" id="KW-1185">Reference proteome</keyword>
<evidence type="ECO:0000256" key="2">
    <source>
        <dbReference type="ARBA" id="ARBA00004510"/>
    </source>
</evidence>
<dbReference type="CDD" id="cd01207">
    <property type="entry name" value="EVH1_Ena_VASP-like"/>
    <property type="match status" value="1"/>
</dbReference>
<proteinExistence type="inferred from homology"/>
<dbReference type="InterPro" id="IPR038023">
    <property type="entry name" value="VASP_sf"/>
</dbReference>
<evidence type="ECO:0000259" key="10">
    <source>
        <dbReference type="PROSITE" id="PS50229"/>
    </source>
</evidence>
<dbReference type="Gene3D" id="2.30.29.30">
    <property type="entry name" value="Pleckstrin-homology domain (PH domain)/Phosphotyrosine-binding domain (PTB)"/>
    <property type="match status" value="1"/>
</dbReference>
<evidence type="ECO:0000313" key="11">
    <source>
        <dbReference type="EMBL" id="CAF0961533.1"/>
    </source>
</evidence>
<accession>A0A814E569</accession>
<feature type="region of interest" description="Disordered" evidence="9">
    <location>
        <begin position="143"/>
        <end position="220"/>
    </location>
</feature>
<dbReference type="Pfam" id="PF00568">
    <property type="entry name" value="WH1"/>
    <property type="match status" value="1"/>
</dbReference>
<dbReference type="PANTHER" id="PTHR11202">
    <property type="entry name" value="SPROUTY-RELATED, EVH1 DOMAIN-CONTAINING PROTEIN FAMILY MEMBER"/>
    <property type="match status" value="1"/>
</dbReference>
<feature type="compositionally biased region" description="Pro residues" evidence="9">
    <location>
        <begin position="286"/>
        <end position="311"/>
    </location>
</feature>
<dbReference type="PROSITE" id="PS50229">
    <property type="entry name" value="WH1"/>
    <property type="match status" value="1"/>
</dbReference>
<dbReference type="SUPFAM" id="SSF118370">
    <property type="entry name" value="Vasodilator-stimulated phosphoprotein, VASP, tetramerisation domain"/>
    <property type="match status" value="1"/>
</dbReference>
<dbReference type="Gene3D" id="1.20.5.1160">
    <property type="entry name" value="Vasodilator-stimulated phosphoprotein"/>
    <property type="match status" value="1"/>
</dbReference>
<dbReference type="Pfam" id="PF08776">
    <property type="entry name" value="VASP_tetra"/>
    <property type="match status" value="1"/>
</dbReference>
<keyword evidence="5" id="KW-0729">SH3-binding</keyword>
<sequence>MVGNNPREDILTSCKATAMIYNDAQKKWLHCAPNGPAKIQLLFCPDTQAYRIVGRQIQDHEVVLNHSITKGIKYNQATPTFHQWRDQSCVYGLNFSSKLDAQEFGSTMMKILENVNASSSHMMVNGGATLPCSSTSMLNNNNNNNCNVGTPPYKRQSSQPPSTHPMTTTTASIVSPSSTSNLSDGQQQQQQQQQQYSSSSYPNHLRQNSNPTSSTSMSINNNNYYSQQQQQQHQSNDDEETNYALISDSYSYYGESANNKGNPNIPPAPPLNQSMTTPASSNSVPAAPPPPPPPPPPPLPNGFGNGPPPAPALILPNTNTARKTNTANTAPQMDLMSEMAAKFAQRRKVIDENEKNEPNNSMNKVPAKVTSCMSTTPAVTSPRVTRKTTESPYTSNDLEKFKTEILTEFRKEIEKAKQEILNAILDNLQQTKI</sequence>
<dbReference type="AlphaFoldDB" id="A0A814E569"/>
<dbReference type="SUPFAM" id="SSF50729">
    <property type="entry name" value="PH domain-like"/>
    <property type="match status" value="1"/>
</dbReference>
<protein>
    <recommendedName>
        <fullName evidence="10">WH1 domain-containing protein</fullName>
    </recommendedName>
</protein>
<dbReference type="InterPro" id="IPR014885">
    <property type="entry name" value="VASP_tetra"/>
</dbReference>
<feature type="region of interest" description="Disordered" evidence="9">
    <location>
        <begin position="374"/>
        <end position="395"/>
    </location>
</feature>
<keyword evidence="7" id="KW-0206">Cytoskeleton</keyword>
<evidence type="ECO:0000256" key="5">
    <source>
        <dbReference type="ARBA" id="ARBA00023036"/>
    </source>
</evidence>
<reference evidence="11" key="1">
    <citation type="submission" date="2021-02" db="EMBL/GenBank/DDBJ databases">
        <authorList>
            <person name="Nowell W R."/>
        </authorList>
    </citation>
    <scope>NUCLEOTIDE SEQUENCE</scope>
</reference>
<name>A0A814E569_ADIRI</name>
<feature type="region of interest" description="Disordered" evidence="9">
    <location>
        <begin position="254"/>
        <end position="316"/>
    </location>
</feature>
<dbReference type="GO" id="GO:0005856">
    <property type="term" value="C:cytoskeleton"/>
    <property type="evidence" value="ECO:0007669"/>
    <property type="project" value="UniProtKB-SubCell"/>
</dbReference>
<dbReference type="SMART" id="SM00461">
    <property type="entry name" value="WH1"/>
    <property type="match status" value="1"/>
</dbReference>
<comment type="similarity">
    <text evidence="3">Belongs to the Ena/VASP family.</text>
</comment>
<keyword evidence="8" id="KW-0966">Cell projection</keyword>
<dbReference type="InterPro" id="IPR011993">
    <property type="entry name" value="PH-like_dom_sf"/>
</dbReference>
<dbReference type="PANTHER" id="PTHR11202:SF22">
    <property type="entry name" value="PROTEIN ENABLED"/>
    <property type="match status" value="1"/>
</dbReference>
<comment type="subcellular location">
    <subcellularLocation>
        <location evidence="2">Cell projection</location>
        <location evidence="2">Lamellipodium</location>
    </subcellularLocation>
    <subcellularLocation>
        <location evidence="1">Cytoplasm</location>
        <location evidence="1">Cytoskeleton</location>
    </subcellularLocation>
</comment>
<evidence type="ECO:0000256" key="1">
    <source>
        <dbReference type="ARBA" id="ARBA00004245"/>
    </source>
</evidence>